<keyword evidence="1" id="KW-0732">Signal</keyword>
<proteinExistence type="evidence at transcript level"/>
<dbReference type="AlphaFoldDB" id="A0A0C9R3H2"/>
<dbReference type="EMBL" id="GBZX01001220">
    <property type="protein sequence ID" value="JAG91520.1"/>
    <property type="molecule type" value="mRNA"/>
</dbReference>
<feature type="chain" id="PRO_5002218543" evidence="1">
    <location>
        <begin position="25"/>
        <end position="73"/>
    </location>
</feature>
<feature type="signal peptide" evidence="1">
    <location>
        <begin position="1"/>
        <end position="24"/>
    </location>
</feature>
<sequence>MQRCLVCAVIFLLCVHSLMPSVNGCDPKSRPRKRSGDPWCVGVDCHQDVCGYAGCNGCVGANLWCHGYCRRAT</sequence>
<protein>
    <submittedName>
        <fullName evidence="2">Putative secreted protein</fullName>
    </submittedName>
</protein>
<evidence type="ECO:0000256" key="1">
    <source>
        <dbReference type="SAM" id="SignalP"/>
    </source>
</evidence>
<evidence type="ECO:0000313" key="2">
    <source>
        <dbReference type="EMBL" id="JAG91520.1"/>
    </source>
</evidence>
<organism evidence="2">
    <name type="scientific">Amblyomma americanum</name>
    <name type="common">Lone star tick</name>
    <dbReference type="NCBI Taxonomy" id="6943"/>
    <lineage>
        <taxon>Eukaryota</taxon>
        <taxon>Metazoa</taxon>
        <taxon>Ecdysozoa</taxon>
        <taxon>Arthropoda</taxon>
        <taxon>Chelicerata</taxon>
        <taxon>Arachnida</taxon>
        <taxon>Acari</taxon>
        <taxon>Parasitiformes</taxon>
        <taxon>Ixodida</taxon>
        <taxon>Ixodoidea</taxon>
        <taxon>Ixodidae</taxon>
        <taxon>Amblyomminae</taxon>
        <taxon>Amblyomma</taxon>
    </lineage>
</organism>
<reference evidence="2" key="1">
    <citation type="journal article" date="2015" name="PLoS ONE">
        <title>An Insight into the Sialome of the Lone Star Tick, Amblyomma americanum, with a Glimpse on Its Time Dependent Gene Expression.</title>
        <authorList>
            <person name="Karim S."/>
            <person name="Ribeiro J.M."/>
        </authorList>
    </citation>
    <scope>NUCLEOTIDE SEQUENCE</scope>
    <source>
        <tissue evidence="2">Salivary gland</tissue>
    </source>
</reference>
<name>A0A0C9R3H2_AMBAM</name>
<accession>A0A0C9R3H2</accession>